<dbReference type="EMBL" id="CP101740">
    <property type="protein sequence ID" value="UUL82024.1"/>
    <property type="molecule type" value="Genomic_DNA"/>
</dbReference>
<proteinExistence type="predicted"/>
<evidence type="ECO:0000256" key="2">
    <source>
        <dbReference type="SAM" id="Phobius"/>
    </source>
</evidence>
<evidence type="ECO:0000256" key="1">
    <source>
        <dbReference type="SAM" id="MobiDB-lite"/>
    </source>
</evidence>
<evidence type="ECO:0000313" key="4">
    <source>
        <dbReference type="Proteomes" id="UP001058533"/>
    </source>
</evidence>
<feature type="transmembrane region" description="Helical" evidence="2">
    <location>
        <begin position="87"/>
        <end position="109"/>
    </location>
</feature>
<organism evidence="3 4">
    <name type="scientific">Sphingomonas qomolangmaensis</name>
    <dbReference type="NCBI Taxonomy" id="2918765"/>
    <lineage>
        <taxon>Bacteria</taxon>
        <taxon>Pseudomonadati</taxon>
        <taxon>Pseudomonadota</taxon>
        <taxon>Alphaproteobacteria</taxon>
        <taxon>Sphingomonadales</taxon>
        <taxon>Sphingomonadaceae</taxon>
        <taxon>Sphingomonas</taxon>
    </lineage>
</organism>
<keyword evidence="2" id="KW-1133">Transmembrane helix</keyword>
<reference evidence="3" key="1">
    <citation type="submission" date="2022-07" db="EMBL/GenBank/DDBJ databases">
        <title>Sphingomonas sp. nov., a novel bacterium isolated from the north slope of the Mount Everest.</title>
        <authorList>
            <person name="Cui X."/>
            <person name="Liu Y."/>
        </authorList>
    </citation>
    <scope>NUCLEOTIDE SEQUENCE</scope>
    <source>
        <strain evidence="3">S5-59</strain>
    </source>
</reference>
<name>A0ABY5L8B0_9SPHN</name>
<feature type="region of interest" description="Disordered" evidence="1">
    <location>
        <begin position="32"/>
        <end position="75"/>
    </location>
</feature>
<protein>
    <submittedName>
        <fullName evidence="3">Uncharacterized protein</fullName>
    </submittedName>
</protein>
<evidence type="ECO:0000313" key="3">
    <source>
        <dbReference type="EMBL" id="UUL82024.1"/>
    </source>
</evidence>
<sequence>MKTIDWFGRLLLLGLSSFATLFLIGAMVQVSNTGTPGPPPGERVMSSPQARPVDAAPPRSVPPRATPTPLPIPTPQDQRELLRWAEALTYAVTALALFVAAGVVVLLRLTATLSRIADR</sequence>
<gene>
    <name evidence="3" type="ORF">NMP03_12630</name>
</gene>
<keyword evidence="4" id="KW-1185">Reference proteome</keyword>
<keyword evidence="2" id="KW-0472">Membrane</keyword>
<keyword evidence="2" id="KW-0812">Transmembrane</keyword>
<feature type="compositionally biased region" description="Pro residues" evidence="1">
    <location>
        <begin position="59"/>
        <end position="74"/>
    </location>
</feature>
<dbReference type="Proteomes" id="UP001058533">
    <property type="component" value="Chromosome"/>
</dbReference>
<accession>A0ABY5L8B0</accession>
<dbReference type="RefSeq" id="WP_256505791.1">
    <property type="nucleotide sequence ID" value="NZ_CP101740.1"/>
</dbReference>